<organism evidence="1 2">
    <name type="scientific">Pontibacter silvestris</name>
    <dbReference type="NCBI Taxonomy" id="2305183"/>
    <lineage>
        <taxon>Bacteria</taxon>
        <taxon>Pseudomonadati</taxon>
        <taxon>Bacteroidota</taxon>
        <taxon>Cytophagia</taxon>
        <taxon>Cytophagales</taxon>
        <taxon>Hymenobacteraceae</taxon>
        <taxon>Pontibacter</taxon>
    </lineage>
</organism>
<protein>
    <submittedName>
        <fullName evidence="1">Cysteine-rich CWC family protein</fullName>
    </submittedName>
</protein>
<dbReference type="InterPro" id="IPR032720">
    <property type="entry name" value="Cys_rich_CWC"/>
</dbReference>
<comment type="caution">
    <text evidence="1">The sequence shown here is derived from an EMBL/GenBank/DDBJ whole genome shotgun (WGS) entry which is preliminary data.</text>
</comment>
<dbReference type="RefSeq" id="WP_229958930.1">
    <property type="nucleotide sequence ID" value="NZ_JAJJWI010000004.1"/>
</dbReference>
<name>A0ABW4X1R1_9BACT</name>
<gene>
    <name evidence="1" type="ORF">ACFSKU_17095</name>
</gene>
<accession>A0ABW4X1R1</accession>
<keyword evidence="2" id="KW-1185">Reference proteome</keyword>
<sequence length="72" mass="8372">MPQHESKICPRCSQPFECKVGSILICQCSSVRLNDEERYHLSKLYTDCLCASCIKEVQAEYQTQQFQHRSKS</sequence>
<dbReference type="Proteomes" id="UP001597369">
    <property type="component" value="Unassembled WGS sequence"/>
</dbReference>
<reference evidence="2" key="1">
    <citation type="journal article" date="2019" name="Int. J. Syst. Evol. Microbiol.">
        <title>The Global Catalogue of Microorganisms (GCM) 10K type strain sequencing project: providing services to taxonomists for standard genome sequencing and annotation.</title>
        <authorList>
            <consortium name="The Broad Institute Genomics Platform"/>
            <consortium name="The Broad Institute Genome Sequencing Center for Infectious Disease"/>
            <person name="Wu L."/>
            <person name="Ma J."/>
        </authorList>
    </citation>
    <scope>NUCLEOTIDE SEQUENCE [LARGE SCALE GENOMIC DNA]</scope>
    <source>
        <strain evidence="2">JCM 16545</strain>
    </source>
</reference>
<evidence type="ECO:0000313" key="1">
    <source>
        <dbReference type="EMBL" id="MFD2068609.1"/>
    </source>
</evidence>
<dbReference type="EMBL" id="JBHUHV010000054">
    <property type="protein sequence ID" value="MFD2068609.1"/>
    <property type="molecule type" value="Genomic_DNA"/>
</dbReference>
<evidence type="ECO:0000313" key="2">
    <source>
        <dbReference type="Proteomes" id="UP001597369"/>
    </source>
</evidence>
<dbReference type="Pfam" id="PF14375">
    <property type="entry name" value="Cys_rich_CWC"/>
    <property type="match status" value="1"/>
</dbReference>
<proteinExistence type="predicted"/>